<evidence type="ECO:0000313" key="2">
    <source>
        <dbReference type="Proteomes" id="UP000054538"/>
    </source>
</evidence>
<sequence>TKHALSSVSSPHATPAHGNECHHLESDHFSYLEPLQLPKQKVNGAHCPCLLLTPDLFLQSQNDYFQEWLPHQ</sequence>
<dbReference type="InParanoid" id="A0A0D0DBM5"/>
<gene>
    <name evidence="1" type="ORF">PAXRUDRAFT_775086</name>
</gene>
<proteinExistence type="predicted"/>
<organism evidence="1 2">
    <name type="scientific">Paxillus rubicundulus Ve08.2h10</name>
    <dbReference type="NCBI Taxonomy" id="930991"/>
    <lineage>
        <taxon>Eukaryota</taxon>
        <taxon>Fungi</taxon>
        <taxon>Dikarya</taxon>
        <taxon>Basidiomycota</taxon>
        <taxon>Agaricomycotina</taxon>
        <taxon>Agaricomycetes</taxon>
        <taxon>Agaricomycetidae</taxon>
        <taxon>Boletales</taxon>
        <taxon>Paxilineae</taxon>
        <taxon>Paxillaceae</taxon>
        <taxon>Paxillus</taxon>
    </lineage>
</organism>
<keyword evidence="2" id="KW-1185">Reference proteome</keyword>
<accession>A0A0D0DBM5</accession>
<reference evidence="2" key="2">
    <citation type="submission" date="2015-01" db="EMBL/GenBank/DDBJ databases">
        <title>Evolutionary Origins and Diversification of the Mycorrhizal Mutualists.</title>
        <authorList>
            <consortium name="DOE Joint Genome Institute"/>
            <consortium name="Mycorrhizal Genomics Consortium"/>
            <person name="Kohler A."/>
            <person name="Kuo A."/>
            <person name="Nagy L.G."/>
            <person name="Floudas D."/>
            <person name="Copeland A."/>
            <person name="Barry K.W."/>
            <person name="Cichocki N."/>
            <person name="Veneault-Fourrey C."/>
            <person name="LaButti K."/>
            <person name="Lindquist E.A."/>
            <person name="Lipzen A."/>
            <person name="Lundell T."/>
            <person name="Morin E."/>
            <person name="Murat C."/>
            <person name="Riley R."/>
            <person name="Ohm R."/>
            <person name="Sun H."/>
            <person name="Tunlid A."/>
            <person name="Henrissat B."/>
            <person name="Grigoriev I.V."/>
            <person name="Hibbett D.S."/>
            <person name="Martin F."/>
        </authorList>
    </citation>
    <scope>NUCLEOTIDE SEQUENCE [LARGE SCALE GENOMIC DNA]</scope>
    <source>
        <strain evidence="2">Ve08.2h10</strain>
    </source>
</reference>
<dbReference type="AlphaFoldDB" id="A0A0D0DBM5"/>
<dbReference type="HOGENOM" id="CLU_2729225_0_0_1"/>
<name>A0A0D0DBM5_9AGAM</name>
<reference evidence="1 2" key="1">
    <citation type="submission" date="2014-04" db="EMBL/GenBank/DDBJ databases">
        <authorList>
            <consortium name="DOE Joint Genome Institute"/>
            <person name="Kuo A."/>
            <person name="Kohler A."/>
            <person name="Jargeat P."/>
            <person name="Nagy L.G."/>
            <person name="Floudas D."/>
            <person name="Copeland A."/>
            <person name="Barry K.W."/>
            <person name="Cichocki N."/>
            <person name="Veneault-Fourrey C."/>
            <person name="LaButti K."/>
            <person name="Lindquist E.A."/>
            <person name="Lipzen A."/>
            <person name="Lundell T."/>
            <person name="Morin E."/>
            <person name="Murat C."/>
            <person name="Sun H."/>
            <person name="Tunlid A."/>
            <person name="Henrissat B."/>
            <person name="Grigoriev I.V."/>
            <person name="Hibbett D.S."/>
            <person name="Martin F."/>
            <person name="Nordberg H.P."/>
            <person name="Cantor M.N."/>
            <person name="Hua S.X."/>
        </authorList>
    </citation>
    <scope>NUCLEOTIDE SEQUENCE [LARGE SCALE GENOMIC DNA]</scope>
    <source>
        <strain evidence="1 2">Ve08.2h10</strain>
    </source>
</reference>
<dbReference type="EMBL" id="KN826736">
    <property type="protein sequence ID" value="KIK78029.1"/>
    <property type="molecule type" value="Genomic_DNA"/>
</dbReference>
<feature type="non-terminal residue" evidence="1">
    <location>
        <position position="1"/>
    </location>
</feature>
<protein>
    <submittedName>
        <fullName evidence="1">Unplaced genomic scaffold scaffold_1914, whole genome shotgun sequence</fullName>
    </submittedName>
</protein>
<dbReference type="Proteomes" id="UP000054538">
    <property type="component" value="Unassembled WGS sequence"/>
</dbReference>
<evidence type="ECO:0000313" key="1">
    <source>
        <dbReference type="EMBL" id="KIK78029.1"/>
    </source>
</evidence>